<accession>A0A133VHT4</accession>
<dbReference type="Proteomes" id="UP000070263">
    <property type="component" value="Unassembled WGS sequence"/>
</dbReference>
<dbReference type="PANTHER" id="PTHR33678">
    <property type="entry name" value="BLL1576 PROTEIN"/>
    <property type="match status" value="1"/>
</dbReference>
<feature type="compositionally biased region" description="Basic and acidic residues" evidence="1">
    <location>
        <begin position="30"/>
        <end position="51"/>
    </location>
</feature>
<dbReference type="AlphaFoldDB" id="A0A133VHT4"/>
<dbReference type="EMBL" id="LHYE01000062">
    <property type="protein sequence ID" value="KXB06001.1"/>
    <property type="molecule type" value="Genomic_DNA"/>
</dbReference>
<proteinExistence type="predicted"/>
<protein>
    <recommendedName>
        <fullName evidence="2">Transposase IS66 central domain-containing protein</fullName>
    </recommendedName>
</protein>
<sequence length="472" mass="54583">MSSSVASFPECSATCPRIAELEEENEELREELAVKDEKIERLRSKLRKYENPHQPSSQKRGTTKSKNRGDENDDGGSEDISSEEDGSSQEKLGDKNGGRGRKVGHKGETRQRSEPDRREAVLEDRCTNCGRELDDPDWTTTKIVEDIPDPGSVEAVEYEIGHYECECGEETVATHEDIPEKGNFGPNVLTQTTLLKFQERVPYGKIQDLFEDVYELKVSTNTLYNFTGRVADQLRPFYEQIREKVRRSEAVHCDETGISLEGENGWIWTTTTENEVLYNVREDRSQEALEYMLGENYHGAIICDGWTSYSAYSSNLQRCWSHLLNESEFTADKHQEAVPVDEELHRIYKDLKKFREEDPPPDKREKKRKKARKELEDLVNQDYENGEVQKLVNYIENGIDHWLTFVTNPEVEPTNNRAERSIRKIVTLRKIIGTVRNKRGRYILETIMTAIETWKARGQNPHNEMQKILRNS</sequence>
<name>A0A133VHT4_9EURY</name>
<evidence type="ECO:0000313" key="4">
    <source>
        <dbReference type="Proteomes" id="UP000070263"/>
    </source>
</evidence>
<evidence type="ECO:0000259" key="2">
    <source>
        <dbReference type="Pfam" id="PF03050"/>
    </source>
</evidence>
<gene>
    <name evidence="3" type="ORF">AKJ51_04355</name>
</gene>
<dbReference type="InterPro" id="IPR052344">
    <property type="entry name" value="Transposase-related"/>
</dbReference>
<comment type="caution">
    <text evidence="3">The sequence shown here is derived from an EMBL/GenBank/DDBJ whole genome shotgun (WGS) entry which is preliminary data.</text>
</comment>
<dbReference type="Pfam" id="PF03050">
    <property type="entry name" value="DDE_Tnp_IS66"/>
    <property type="match status" value="1"/>
</dbReference>
<feature type="compositionally biased region" description="Acidic residues" evidence="1">
    <location>
        <begin position="71"/>
        <end position="87"/>
    </location>
</feature>
<dbReference type="PANTHER" id="PTHR33678:SF1">
    <property type="entry name" value="BLL1576 PROTEIN"/>
    <property type="match status" value="1"/>
</dbReference>
<dbReference type="NCBIfam" id="NF033517">
    <property type="entry name" value="transpos_IS66"/>
    <property type="match status" value="1"/>
</dbReference>
<keyword evidence="4" id="KW-1185">Reference proteome</keyword>
<evidence type="ECO:0000313" key="3">
    <source>
        <dbReference type="EMBL" id="KXB06001.1"/>
    </source>
</evidence>
<feature type="compositionally biased region" description="Basic and acidic residues" evidence="1">
    <location>
        <begin position="105"/>
        <end position="120"/>
    </location>
</feature>
<dbReference type="InterPro" id="IPR004291">
    <property type="entry name" value="Transposase_IS66_central"/>
</dbReference>
<evidence type="ECO:0000256" key="1">
    <source>
        <dbReference type="SAM" id="MobiDB-lite"/>
    </source>
</evidence>
<feature type="region of interest" description="Disordered" evidence="1">
    <location>
        <begin position="1"/>
        <end position="120"/>
    </location>
</feature>
<organism evidence="3 4">
    <name type="scientific">candidate division MSBL1 archaeon SCGC-AAA382A20</name>
    <dbReference type="NCBI Taxonomy" id="1698280"/>
    <lineage>
        <taxon>Archaea</taxon>
        <taxon>Methanobacteriati</taxon>
        <taxon>Methanobacteriota</taxon>
        <taxon>candidate division MSBL1</taxon>
    </lineage>
</organism>
<reference evidence="3 4" key="1">
    <citation type="journal article" date="2016" name="Sci. Rep.">
        <title>Metabolic traits of an uncultured archaeal lineage -MSBL1- from brine pools of the Red Sea.</title>
        <authorList>
            <person name="Mwirichia R."/>
            <person name="Alam I."/>
            <person name="Rashid M."/>
            <person name="Vinu M."/>
            <person name="Ba-Alawi W."/>
            <person name="Anthony Kamau A."/>
            <person name="Kamanda Ngugi D."/>
            <person name="Goker M."/>
            <person name="Klenk H.P."/>
            <person name="Bajic V."/>
            <person name="Stingl U."/>
        </authorList>
    </citation>
    <scope>NUCLEOTIDE SEQUENCE [LARGE SCALE GENOMIC DNA]</scope>
    <source>
        <strain evidence="3">SCGC-AAA382A20</strain>
    </source>
</reference>
<feature type="domain" description="Transposase IS66 central" evidence="2">
    <location>
        <begin position="181"/>
        <end position="440"/>
    </location>
</feature>